<evidence type="ECO:0000256" key="2">
    <source>
        <dbReference type="SAM" id="MobiDB-lite"/>
    </source>
</evidence>
<feature type="compositionally biased region" description="Basic and acidic residues" evidence="2">
    <location>
        <begin position="267"/>
        <end position="287"/>
    </location>
</feature>
<dbReference type="GO" id="GO:0005524">
    <property type="term" value="F:ATP binding"/>
    <property type="evidence" value="ECO:0007669"/>
    <property type="project" value="UniProtKB-UniRule"/>
</dbReference>
<keyword evidence="1" id="KW-0547">Nucleotide-binding</keyword>
<dbReference type="Gene3D" id="1.10.510.10">
    <property type="entry name" value="Transferase(Phosphotransferase) domain 1"/>
    <property type="match status" value="1"/>
</dbReference>
<dbReference type="PROSITE" id="PS50011">
    <property type="entry name" value="PROTEIN_KINASE_DOM"/>
    <property type="match status" value="1"/>
</dbReference>
<dbReference type="InterPro" id="IPR017441">
    <property type="entry name" value="Protein_kinase_ATP_BS"/>
</dbReference>
<dbReference type="OrthoDB" id="4062651at2759"/>
<organism evidence="4 5">
    <name type="scientific">Athelia psychrophila</name>
    <dbReference type="NCBI Taxonomy" id="1759441"/>
    <lineage>
        <taxon>Eukaryota</taxon>
        <taxon>Fungi</taxon>
        <taxon>Dikarya</taxon>
        <taxon>Basidiomycota</taxon>
        <taxon>Agaricomycotina</taxon>
        <taxon>Agaricomycetes</taxon>
        <taxon>Agaricomycetidae</taxon>
        <taxon>Atheliales</taxon>
        <taxon>Atheliaceae</taxon>
        <taxon>Athelia</taxon>
    </lineage>
</organism>
<dbReference type="Proteomes" id="UP000076532">
    <property type="component" value="Unassembled WGS sequence"/>
</dbReference>
<dbReference type="InterPro" id="IPR000719">
    <property type="entry name" value="Prot_kinase_dom"/>
</dbReference>
<feature type="compositionally biased region" description="Basic and acidic residues" evidence="2">
    <location>
        <begin position="119"/>
        <end position="131"/>
    </location>
</feature>
<feature type="compositionally biased region" description="Basic and acidic residues" evidence="2">
    <location>
        <begin position="183"/>
        <end position="193"/>
    </location>
</feature>
<feature type="compositionally biased region" description="Basic and acidic residues" evidence="2">
    <location>
        <begin position="236"/>
        <end position="259"/>
    </location>
</feature>
<evidence type="ECO:0000313" key="5">
    <source>
        <dbReference type="Proteomes" id="UP000076532"/>
    </source>
</evidence>
<dbReference type="PANTHER" id="PTHR44329:SF289">
    <property type="entry name" value="SERINE_THREONINE-PROTEIN KINASE VIK"/>
    <property type="match status" value="1"/>
</dbReference>
<evidence type="ECO:0000259" key="3">
    <source>
        <dbReference type="PROSITE" id="PS50011"/>
    </source>
</evidence>
<gene>
    <name evidence="4" type="ORF">FIBSPDRAFT_602116</name>
</gene>
<protein>
    <submittedName>
        <fullName evidence="4">Kinase-like protein</fullName>
    </submittedName>
</protein>
<evidence type="ECO:0000313" key="4">
    <source>
        <dbReference type="EMBL" id="KZP18177.1"/>
    </source>
</evidence>
<sequence>MVVSQSFLESTREDDPRESQTSPGSVDDEHHSITAGIDDRESVKEGDPQESQTSPEPVDDEHRSAAAGIADRAKEGDPDARVSGRIDDRESLREDGPRGSQVAPESVDHMDRSVAAGIDGRESLRDDEARDSQAVPEPVDGEHRSVAAGINDRASAKEGIPGESRAAPESVDDGHGSVAASIDARESAREGGPRESQAAPESVDDEDGPVAAVIDDRKSLREDEPQDLQVAPEPVVDEHRPVAASLDHRELLREDELRDSQVAPEPVGDKHGSVAAGTDDRAKEGPRESQAAPEPGGDEDGSVWEVWPRESPHFPGRPGRPHIRASDEVSPNQMARLDITGRIDFQRHHSNLIGEGRHGTIYRAWYTRTSGQRIPVAIKVIMCAPQNRRKVEERLMREIITWKRVSTQEQVIDLIGIYRTHNEPPHLVMPYYRNNKLLQYMATRHPSERLARAKEIARGLDLLHGNNVIHGGLKPENIMISDAGRALIADFGLSVIPEYEGFTTTFAERNVRHSAPELIPLSASPPPKPTKQSDIYSLGILFLQLFDGRVDCLPYNHVPLSHRDPGDTQLLKRIHGGDRPRRGNHPRISNDQWNIIAACWVPDPAARPTPQDIRSWLGRL</sequence>
<accession>A0A166GUG0</accession>
<keyword evidence="5" id="KW-1185">Reference proteome</keyword>
<dbReference type="InterPro" id="IPR051681">
    <property type="entry name" value="Ser/Thr_Kinases-Pseudokinases"/>
</dbReference>
<feature type="compositionally biased region" description="Basic and acidic residues" evidence="2">
    <location>
        <begin position="214"/>
        <end position="223"/>
    </location>
</feature>
<keyword evidence="1" id="KW-0067">ATP-binding</keyword>
<dbReference type="GO" id="GO:0004674">
    <property type="term" value="F:protein serine/threonine kinase activity"/>
    <property type="evidence" value="ECO:0007669"/>
    <property type="project" value="TreeGrafter"/>
</dbReference>
<dbReference type="AlphaFoldDB" id="A0A166GUG0"/>
<dbReference type="InterPro" id="IPR011009">
    <property type="entry name" value="Kinase-like_dom_sf"/>
</dbReference>
<feature type="compositionally biased region" description="Basic and acidic residues" evidence="2">
    <location>
        <begin position="27"/>
        <end position="47"/>
    </location>
</feature>
<feature type="region of interest" description="Disordered" evidence="2">
    <location>
        <begin position="1"/>
        <end position="330"/>
    </location>
</feature>
<feature type="binding site" evidence="1">
    <location>
        <position position="379"/>
    </location>
    <ligand>
        <name>ATP</name>
        <dbReference type="ChEBI" id="CHEBI:30616"/>
    </ligand>
</feature>
<dbReference type="CDD" id="cd00180">
    <property type="entry name" value="PKc"/>
    <property type="match status" value="1"/>
</dbReference>
<dbReference type="SUPFAM" id="SSF56112">
    <property type="entry name" value="Protein kinase-like (PK-like)"/>
    <property type="match status" value="1"/>
</dbReference>
<name>A0A166GUG0_9AGAM</name>
<reference evidence="4 5" key="1">
    <citation type="journal article" date="2016" name="Mol. Biol. Evol.">
        <title>Comparative Genomics of Early-Diverging Mushroom-Forming Fungi Provides Insights into the Origins of Lignocellulose Decay Capabilities.</title>
        <authorList>
            <person name="Nagy L.G."/>
            <person name="Riley R."/>
            <person name="Tritt A."/>
            <person name="Adam C."/>
            <person name="Daum C."/>
            <person name="Floudas D."/>
            <person name="Sun H."/>
            <person name="Yadav J.S."/>
            <person name="Pangilinan J."/>
            <person name="Larsson K.H."/>
            <person name="Matsuura K."/>
            <person name="Barry K."/>
            <person name="Labutti K."/>
            <person name="Kuo R."/>
            <person name="Ohm R.A."/>
            <person name="Bhattacharya S.S."/>
            <person name="Shirouzu T."/>
            <person name="Yoshinaga Y."/>
            <person name="Martin F.M."/>
            <person name="Grigoriev I.V."/>
            <person name="Hibbett D.S."/>
        </authorList>
    </citation>
    <scope>NUCLEOTIDE SEQUENCE [LARGE SCALE GENOMIC DNA]</scope>
    <source>
        <strain evidence="4 5">CBS 109695</strain>
    </source>
</reference>
<dbReference type="PANTHER" id="PTHR44329">
    <property type="entry name" value="SERINE/THREONINE-PROTEIN KINASE TNNI3K-RELATED"/>
    <property type="match status" value="1"/>
</dbReference>
<dbReference type="Pfam" id="PF00069">
    <property type="entry name" value="Pkinase"/>
    <property type="match status" value="1"/>
</dbReference>
<dbReference type="EMBL" id="KV417575">
    <property type="protein sequence ID" value="KZP18177.1"/>
    <property type="molecule type" value="Genomic_DNA"/>
</dbReference>
<proteinExistence type="predicted"/>
<feature type="domain" description="Protein kinase" evidence="3">
    <location>
        <begin position="347"/>
        <end position="617"/>
    </location>
</feature>
<evidence type="ECO:0000256" key="1">
    <source>
        <dbReference type="PROSITE-ProRule" id="PRU10141"/>
    </source>
</evidence>
<dbReference type="PROSITE" id="PS00107">
    <property type="entry name" value="PROTEIN_KINASE_ATP"/>
    <property type="match status" value="1"/>
</dbReference>
<feature type="compositionally biased region" description="Basic and acidic residues" evidence="2">
    <location>
        <begin position="71"/>
        <end position="97"/>
    </location>
</feature>